<dbReference type="GO" id="GO:0000160">
    <property type="term" value="P:phosphorelay signal transduction system"/>
    <property type="evidence" value="ECO:0007669"/>
    <property type="project" value="InterPro"/>
</dbReference>
<dbReference type="InterPro" id="IPR036388">
    <property type="entry name" value="WH-like_DNA-bd_sf"/>
</dbReference>
<evidence type="ECO:0000259" key="5">
    <source>
        <dbReference type="PROSITE" id="PS50110"/>
    </source>
</evidence>
<keyword evidence="1 3" id="KW-0597">Phosphoprotein</keyword>
<dbReference type="PROSITE" id="PS00622">
    <property type="entry name" value="HTH_LUXR_1"/>
    <property type="match status" value="1"/>
</dbReference>
<proteinExistence type="predicted"/>
<dbReference type="SMART" id="SM00448">
    <property type="entry name" value="REC"/>
    <property type="match status" value="1"/>
</dbReference>
<gene>
    <name evidence="6" type="ORF">V5R04_08665</name>
</gene>
<dbReference type="CDD" id="cd17535">
    <property type="entry name" value="REC_NarL-like"/>
    <property type="match status" value="1"/>
</dbReference>
<dbReference type="GO" id="GO:0003677">
    <property type="term" value="F:DNA binding"/>
    <property type="evidence" value="ECO:0007669"/>
    <property type="project" value="UniProtKB-KW"/>
</dbReference>
<dbReference type="EMBL" id="CP146203">
    <property type="protein sequence ID" value="XBH20325.1"/>
    <property type="molecule type" value="Genomic_DNA"/>
</dbReference>
<dbReference type="PRINTS" id="PR00038">
    <property type="entry name" value="HTHLUXR"/>
</dbReference>
<dbReference type="AlphaFoldDB" id="A0AAU7DSP8"/>
<reference evidence="6" key="1">
    <citation type="submission" date="2024-02" db="EMBL/GenBank/DDBJ databases">
        <title>Tomenella chthoni gen. nov. sp. nov., a member of the family Jonesiaceae isolated from bat guano.</title>
        <authorList>
            <person name="Miller S.L."/>
            <person name="King J."/>
            <person name="Sankaranarayanan K."/>
            <person name="Lawson P.A."/>
        </authorList>
    </citation>
    <scope>NUCLEOTIDE SEQUENCE</scope>
    <source>
        <strain evidence="6">BS-20</strain>
    </source>
</reference>
<dbReference type="InterPro" id="IPR058245">
    <property type="entry name" value="NreC/VraR/RcsB-like_REC"/>
</dbReference>
<dbReference type="InterPro" id="IPR039420">
    <property type="entry name" value="WalR-like"/>
</dbReference>
<dbReference type="PANTHER" id="PTHR43214:SF43">
    <property type="entry name" value="TWO-COMPONENT RESPONSE REGULATOR"/>
    <property type="match status" value="1"/>
</dbReference>
<dbReference type="Gene3D" id="3.40.50.2300">
    <property type="match status" value="1"/>
</dbReference>
<feature type="domain" description="HTH luxR-type" evidence="4">
    <location>
        <begin position="139"/>
        <end position="209"/>
    </location>
</feature>
<dbReference type="PROSITE" id="PS50043">
    <property type="entry name" value="HTH_LUXR_2"/>
    <property type="match status" value="1"/>
</dbReference>
<dbReference type="SMART" id="SM00421">
    <property type="entry name" value="HTH_LUXR"/>
    <property type="match status" value="1"/>
</dbReference>
<dbReference type="SUPFAM" id="SSF46894">
    <property type="entry name" value="C-terminal effector domain of the bipartite response regulators"/>
    <property type="match status" value="1"/>
</dbReference>
<keyword evidence="2" id="KW-0238">DNA-binding</keyword>
<dbReference type="Gene3D" id="1.10.10.10">
    <property type="entry name" value="Winged helix-like DNA-binding domain superfamily/Winged helix DNA-binding domain"/>
    <property type="match status" value="1"/>
</dbReference>
<evidence type="ECO:0000256" key="3">
    <source>
        <dbReference type="PROSITE-ProRule" id="PRU00169"/>
    </source>
</evidence>
<dbReference type="PANTHER" id="PTHR43214">
    <property type="entry name" value="TWO-COMPONENT RESPONSE REGULATOR"/>
    <property type="match status" value="1"/>
</dbReference>
<name>A0AAU7DSP8_9MICO</name>
<feature type="domain" description="Response regulatory" evidence="5">
    <location>
        <begin position="8"/>
        <end position="121"/>
    </location>
</feature>
<dbReference type="PROSITE" id="PS50110">
    <property type="entry name" value="RESPONSE_REGULATORY"/>
    <property type="match status" value="1"/>
</dbReference>
<evidence type="ECO:0000256" key="2">
    <source>
        <dbReference type="ARBA" id="ARBA00023125"/>
    </source>
</evidence>
<sequence>MKLTVKMRVGVIDDHPAILLGVTAILNTSPDLHVVATAATVVELLNLEQRFDLILLDLVLTDGSTPSWNVKQLEKTGALLLAYTTADQPALIREASRAGVVGMVRKSATSTELVAAVTAAGHGEIIATADWASALDSDEHFVNAHLSHRESEVLALYAAGETAERVATELFISRETVLDHIRRIRTKYARADRPAPTKVDLFRRAIEDGLIAPQ</sequence>
<feature type="modified residue" description="4-aspartylphosphate" evidence="3">
    <location>
        <position position="57"/>
    </location>
</feature>
<dbReference type="InterPro" id="IPR000792">
    <property type="entry name" value="Tscrpt_reg_LuxR_C"/>
</dbReference>
<dbReference type="SUPFAM" id="SSF52172">
    <property type="entry name" value="CheY-like"/>
    <property type="match status" value="1"/>
</dbReference>
<dbReference type="InterPro" id="IPR001789">
    <property type="entry name" value="Sig_transdc_resp-reg_receiver"/>
</dbReference>
<dbReference type="Pfam" id="PF00196">
    <property type="entry name" value="GerE"/>
    <property type="match status" value="1"/>
</dbReference>
<evidence type="ECO:0000313" key="6">
    <source>
        <dbReference type="EMBL" id="XBH20325.1"/>
    </source>
</evidence>
<evidence type="ECO:0000256" key="1">
    <source>
        <dbReference type="ARBA" id="ARBA00022553"/>
    </source>
</evidence>
<dbReference type="InterPro" id="IPR011006">
    <property type="entry name" value="CheY-like_superfamily"/>
</dbReference>
<protein>
    <submittedName>
        <fullName evidence="6">Response regulator transcription factor</fullName>
    </submittedName>
</protein>
<organism evidence="6">
    <name type="scientific">Jonesiaceae bacterium BS-20</name>
    <dbReference type="NCBI Taxonomy" id="3120821"/>
    <lineage>
        <taxon>Bacteria</taxon>
        <taxon>Bacillati</taxon>
        <taxon>Actinomycetota</taxon>
        <taxon>Actinomycetes</taxon>
        <taxon>Micrococcales</taxon>
        <taxon>Jonesiaceae</taxon>
    </lineage>
</organism>
<accession>A0AAU7DSP8</accession>
<dbReference type="Pfam" id="PF00072">
    <property type="entry name" value="Response_reg"/>
    <property type="match status" value="1"/>
</dbReference>
<dbReference type="GO" id="GO:0006355">
    <property type="term" value="P:regulation of DNA-templated transcription"/>
    <property type="evidence" value="ECO:0007669"/>
    <property type="project" value="InterPro"/>
</dbReference>
<dbReference type="InterPro" id="IPR016032">
    <property type="entry name" value="Sig_transdc_resp-reg_C-effctor"/>
</dbReference>
<evidence type="ECO:0000259" key="4">
    <source>
        <dbReference type="PROSITE" id="PS50043"/>
    </source>
</evidence>